<name>A0A7J7KGG1_BUGNE</name>
<comment type="caution">
    <text evidence="6">The sequence shown here is derived from an EMBL/GenBank/DDBJ whole genome shotgun (WGS) entry which is preliminary data.</text>
</comment>
<dbReference type="Proteomes" id="UP000593567">
    <property type="component" value="Unassembled WGS sequence"/>
</dbReference>
<feature type="region of interest" description="Disordered" evidence="4">
    <location>
        <begin position="338"/>
        <end position="360"/>
    </location>
</feature>
<comment type="caution">
    <text evidence="3">Lacks conserved residue(s) required for the propagation of feature annotation.</text>
</comment>
<dbReference type="EMBL" id="VXIV02000681">
    <property type="protein sequence ID" value="KAF6036738.1"/>
    <property type="molecule type" value="Genomic_DNA"/>
</dbReference>
<feature type="region of interest" description="Disordered" evidence="4">
    <location>
        <begin position="377"/>
        <end position="432"/>
    </location>
</feature>
<dbReference type="SMART" id="SM00042">
    <property type="entry name" value="CUB"/>
    <property type="match status" value="2"/>
</dbReference>
<dbReference type="Pfam" id="PF00431">
    <property type="entry name" value="CUB"/>
    <property type="match status" value="2"/>
</dbReference>
<feature type="domain" description="CUB" evidence="5">
    <location>
        <begin position="33"/>
        <end position="142"/>
    </location>
</feature>
<evidence type="ECO:0000256" key="3">
    <source>
        <dbReference type="PROSITE-ProRule" id="PRU00059"/>
    </source>
</evidence>
<evidence type="ECO:0000313" key="7">
    <source>
        <dbReference type="Proteomes" id="UP000593567"/>
    </source>
</evidence>
<keyword evidence="7" id="KW-1185">Reference proteome</keyword>
<evidence type="ECO:0000256" key="4">
    <source>
        <dbReference type="SAM" id="MobiDB-lite"/>
    </source>
</evidence>
<dbReference type="Gene3D" id="2.60.120.290">
    <property type="entry name" value="Spermadhesin, CUB domain"/>
    <property type="match status" value="3"/>
</dbReference>
<keyword evidence="1" id="KW-0677">Repeat</keyword>
<dbReference type="InterPro" id="IPR000859">
    <property type="entry name" value="CUB_dom"/>
</dbReference>
<gene>
    <name evidence="6" type="ORF">EB796_004948</name>
</gene>
<sequence>MVRWTAPTVLMKRIAPPTQEFVHQGSLLASMECGGSIEGLISGKITSQNHSNDYENDLDCTWNIVVPHNQVYIQLRGYSIEYSPDCSKDYLVIINGETEEELAMLCGQGTLALSIGSSFVKIRFVTDASITSSGWTLYFTKEAFHVTSSTLSPTSVETTGRSSNTTTAERQTSSTLNTFLHQQTEETTQVAKINPVTDTVELNNTLLPNNSTVENVVLTNQSLSTLGSLSDMLTLSPDNTNSSMPTISPAGSTSGMPESSPASTTTDIPITTPVANTASDMSTISSAGNTSDMSTISSAGITSDMPTISPAANTSSNTPTITPAGITSDTPTILPASTTSDMPTISPAGTMPTVSPVRTTSDMPTISLASTTLGMPTISSADTTSDMSTILPTSNTSEMPASSPASTTSDRPSISPASTTSDMPTISPAGNTSDIPTISVAATSSGNLTLTLTNVTETISAILPTSSFPDMAPSTNFTPVNDTSDELSSVVTSVLASSVSTVTNSPETFQTSSNPLSPDTSTMQTYTRVPSTTHAVSTPSKFRHTIIIGKLFYAQVFDGDSKQRLAHVCGSAADNLLSNSSTVIIVFSTDSLIQKAGFTMHWQSINANECGGNIFNTSGVLTSPNYPGLYPHSLDCQWNITVPNGTI</sequence>
<evidence type="ECO:0000259" key="5">
    <source>
        <dbReference type="PROSITE" id="PS01180"/>
    </source>
</evidence>
<dbReference type="PROSITE" id="PS01180">
    <property type="entry name" value="CUB"/>
    <property type="match status" value="2"/>
</dbReference>
<evidence type="ECO:0000256" key="2">
    <source>
        <dbReference type="ARBA" id="ARBA00023157"/>
    </source>
</evidence>
<keyword evidence="2 3" id="KW-1015">Disulfide bond</keyword>
<proteinExistence type="predicted"/>
<dbReference type="AlphaFoldDB" id="A0A7J7KGG1"/>
<accession>A0A7J7KGG1</accession>
<dbReference type="PANTHER" id="PTHR24251">
    <property type="entry name" value="OVOCHYMASE-RELATED"/>
    <property type="match status" value="1"/>
</dbReference>
<dbReference type="InterPro" id="IPR035914">
    <property type="entry name" value="Sperma_CUB_dom_sf"/>
</dbReference>
<feature type="region of interest" description="Disordered" evidence="4">
    <location>
        <begin position="239"/>
        <end position="269"/>
    </location>
</feature>
<feature type="disulfide bond" evidence="3">
    <location>
        <begin position="33"/>
        <end position="60"/>
    </location>
</feature>
<organism evidence="6 7">
    <name type="scientific">Bugula neritina</name>
    <name type="common">Brown bryozoan</name>
    <name type="synonym">Sertularia neritina</name>
    <dbReference type="NCBI Taxonomy" id="10212"/>
    <lineage>
        <taxon>Eukaryota</taxon>
        <taxon>Metazoa</taxon>
        <taxon>Spiralia</taxon>
        <taxon>Lophotrochozoa</taxon>
        <taxon>Bryozoa</taxon>
        <taxon>Gymnolaemata</taxon>
        <taxon>Cheilostomatida</taxon>
        <taxon>Flustrina</taxon>
        <taxon>Buguloidea</taxon>
        <taxon>Bugulidae</taxon>
        <taxon>Bugula</taxon>
    </lineage>
</organism>
<feature type="region of interest" description="Disordered" evidence="4">
    <location>
        <begin position="150"/>
        <end position="173"/>
    </location>
</feature>
<feature type="compositionally biased region" description="Polar residues" evidence="4">
    <location>
        <begin position="506"/>
        <end position="524"/>
    </location>
</feature>
<reference evidence="6" key="1">
    <citation type="submission" date="2020-06" db="EMBL/GenBank/DDBJ databases">
        <title>Draft genome of Bugula neritina, a colonial animal packing powerful symbionts and potential medicines.</title>
        <authorList>
            <person name="Rayko M."/>
        </authorList>
    </citation>
    <scope>NUCLEOTIDE SEQUENCE [LARGE SCALE GENOMIC DNA]</scope>
    <source>
        <strain evidence="6">Kwan_BN1</strain>
    </source>
</reference>
<protein>
    <submittedName>
        <fullName evidence="6">Cubn</fullName>
    </submittedName>
</protein>
<evidence type="ECO:0000313" key="6">
    <source>
        <dbReference type="EMBL" id="KAF6036738.1"/>
    </source>
</evidence>
<feature type="region of interest" description="Disordered" evidence="4">
    <location>
        <begin position="503"/>
        <end position="524"/>
    </location>
</feature>
<evidence type="ECO:0000256" key="1">
    <source>
        <dbReference type="ARBA" id="ARBA00022737"/>
    </source>
</evidence>
<dbReference type="SUPFAM" id="SSF49854">
    <property type="entry name" value="Spermadhesin, CUB domain"/>
    <property type="match status" value="3"/>
</dbReference>
<feature type="domain" description="CUB" evidence="5">
    <location>
        <begin position="610"/>
        <end position="647"/>
    </location>
</feature>
<dbReference type="CDD" id="cd00041">
    <property type="entry name" value="CUB"/>
    <property type="match status" value="2"/>
</dbReference>